<feature type="signal peptide" evidence="1">
    <location>
        <begin position="1"/>
        <end position="24"/>
    </location>
</feature>
<proteinExistence type="predicted"/>
<gene>
    <name evidence="2" type="ORF">SAMN06265218_10191</name>
</gene>
<evidence type="ECO:0000313" key="2">
    <source>
        <dbReference type="EMBL" id="SMO33754.1"/>
    </source>
</evidence>
<organism evidence="2 3">
    <name type="scientific">Fodinibius sediminis</name>
    <dbReference type="NCBI Taxonomy" id="1214077"/>
    <lineage>
        <taxon>Bacteria</taxon>
        <taxon>Pseudomonadati</taxon>
        <taxon>Balneolota</taxon>
        <taxon>Balneolia</taxon>
        <taxon>Balneolales</taxon>
        <taxon>Balneolaceae</taxon>
        <taxon>Fodinibius</taxon>
    </lineage>
</organism>
<name>A0A521AG02_9BACT</name>
<accession>A0A521AG02</accession>
<dbReference type="EMBL" id="FXTH01000001">
    <property type="protein sequence ID" value="SMO33754.1"/>
    <property type="molecule type" value="Genomic_DNA"/>
</dbReference>
<sequence>MKKILLTAFLTAFLSISLTTITHAQEAGDGVGIGFMVGEPTGLSLKSWTDNNNAFDVGLAWSLGRYDAVTIHADYLWHNFELFNDIESGSMPLYYGIGGRLILADDDAVIGARVPVGLNYLFEDAPVGLFLEVAPIFNLAPETDFDVDGALGVRFYL</sequence>
<keyword evidence="3" id="KW-1185">Reference proteome</keyword>
<dbReference type="Proteomes" id="UP000317593">
    <property type="component" value="Unassembled WGS sequence"/>
</dbReference>
<evidence type="ECO:0000256" key="1">
    <source>
        <dbReference type="SAM" id="SignalP"/>
    </source>
</evidence>
<protein>
    <recommendedName>
        <fullName evidence="4">Outer membrane protein beta-barrel domain-containing protein</fullName>
    </recommendedName>
</protein>
<evidence type="ECO:0000313" key="3">
    <source>
        <dbReference type="Proteomes" id="UP000317593"/>
    </source>
</evidence>
<evidence type="ECO:0008006" key="4">
    <source>
        <dbReference type="Google" id="ProtNLM"/>
    </source>
</evidence>
<keyword evidence="1" id="KW-0732">Signal</keyword>
<feature type="chain" id="PRO_5022211566" description="Outer membrane protein beta-barrel domain-containing protein" evidence="1">
    <location>
        <begin position="25"/>
        <end position="157"/>
    </location>
</feature>
<reference evidence="2 3" key="1">
    <citation type="submission" date="2017-05" db="EMBL/GenBank/DDBJ databases">
        <authorList>
            <person name="Varghese N."/>
            <person name="Submissions S."/>
        </authorList>
    </citation>
    <scope>NUCLEOTIDE SEQUENCE [LARGE SCALE GENOMIC DNA]</scope>
    <source>
        <strain evidence="2 3">DSM 21194</strain>
    </source>
</reference>
<dbReference type="RefSeq" id="WP_185958170.1">
    <property type="nucleotide sequence ID" value="NZ_FXTH01000001.1"/>
</dbReference>
<dbReference type="AlphaFoldDB" id="A0A521AG02"/>